<feature type="compositionally biased region" description="Polar residues" evidence="1">
    <location>
        <begin position="108"/>
        <end position="120"/>
    </location>
</feature>
<dbReference type="OrthoDB" id="6160353at2759"/>
<evidence type="ECO:0000313" key="3">
    <source>
        <dbReference type="Proteomes" id="UP000002358"/>
    </source>
</evidence>
<dbReference type="InParanoid" id="A0A7M7H6X2"/>
<evidence type="ECO:0000313" key="2">
    <source>
        <dbReference type="EnsemblMetazoa" id="XP_008203014"/>
    </source>
</evidence>
<name>A0A7M7H6X2_NASVI</name>
<dbReference type="KEGG" id="nvi:100680262"/>
<feature type="region of interest" description="Disordered" evidence="1">
    <location>
        <begin position="228"/>
        <end position="284"/>
    </location>
</feature>
<feature type="region of interest" description="Disordered" evidence="1">
    <location>
        <begin position="75"/>
        <end position="128"/>
    </location>
</feature>
<evidence type="ECO:0000256" key="1">
    <source>
        <dbReference type="SAM" id="MobiDB-lite"/>
    </source>
</evidence>
<protein>
    <submittedName>
        <fullName evidence="2">Uncharacterized protein</fullName>
    </submittedName>
</protein>
<keyword evidence="3" id="KW-1185">Reference proteome</keyword>
<dbReference type="AlphaFoldDB" id="A0A7M7H6X2"/>
<feature type="compositionally biased region" description="Basic and acidic residues" evidence="1">
    <location>
        <begin position="244"/>
        <end position="257"/>
    </location>
</feature>
<proteinExistence type="predicted"/>
<dbReference type="FunCoup" id="A0A7M7H6X2">
    <property type="interactions" value="6"/>
</dbReference>
<organism evidence="2 3">
    <name type="scientific">Nasonia vitripennis</name>
    <name type="common">Parasitic wasp</name>
    <dbReference type="NCBI Taxonomy" id="7425"/>
    <lineage>
        <taxon>Eukaryota</taxon>
        <taxon>Metazoa</taxon>
        <taxon>Ecdysozoa</taxon>
        <taxon>Arthropoda</taxon>
        <taxon>Hexapoda</taxon>
        <taxon>Insecta</taxon>
        <taxon>Pterygota</taxon>
        <taxon>Neoptera</taxon>
        <taxon>Endopterygota</taxon>
        <taxon>Hymenoptera</taxon>
        <taxon>Apocrita</taxon>
        <taxon>Proctotrupomorpha</taxon>
        <taxon>Chalcidoidea</taxon>
        <taxon>Pteromalidae</taxon>
        <taxon>Pteromalinae</taxon>
        <taxon>Nasonia</taxon>
    </lineage>
</organism>
<gene>
    <name evidence="2" type="primary">100680262</name>
</gene>
<dbReference type="EnsemblMetazoa" id="XM_008204792">
    <property type="protein sequence ID" value="XP_008203014"/>
    <property type="gene ID" value="LOC100680262"/>
</dbReference>
<accession>A0A7M7H6X2</accession>
<reference evidence="2" key="1">
    <citation type="submission" date="2021-01" db="UniProtKB">
        <authorList>
            <consortium name="EnsemblMetazoa"/>
        </authorList>
    </citation>
    <scope>IDENTIFICATION</scope>
</reference>
<dbReference type="Proteomes" id="UP000002358">
    <property type="component" value="Chromosome 1"/>
</dbReference>
<sequence>MQGFCPLCSKNGIETEIRTFQINFNEAVFMCSSEDCVWPVGHEELTIINRSIGEDWSKCREKVALDNLNNCPQVDKTVPDQSPVIPEDNSCVVEEDSTTLSKPRDLSLDTNTDSESNLASQPVDLEPINANVVASPTKNKESSDTPVVVYAKPSNLGNVTLIVNGISTSLDSNFVPVKTNSLSSNNSSRVSTASKDLSVNPKLLNRARRRAIPYKKFNFNDLKKEKSTNVDKEANVTSVAASKESSKEKENLNERNKASNNVESRVELDWNSSSNNESEHSEAVKNAETDFNLDEFLNGICNDISGKPEAENAGEYDWLDSLVF</sequence>